<dbReference type="RefSeq" id="WP_132371809.1">
    <property type="nucleotide sequence ID" value="NZ_SMAN01000010.1"/>
</dbReference>
<keyword evidence="2" id="KW-1185">Reference proteome</keyword>
<accession>A0A4R3N117</accession>
<evidence type="ECO:0000313" key="1">
    <source>
        <dbReference type="EMBL" id="TCT21741.1"/>
    </source>
</evidence>
<comment type="caution">
    <text evidence="1">The sequence shown here is derived from an EMBL/GenBank/DDBJ whole genome shotgun (WGS) entry which is preliminary data.</text>
</comment>
<gene>
    <name evidence="1" type="ORF">EDD68_11045</name>
</gene>
<protein>
    <submittedName>
        <fullName evidence="1">Uncharacterized protein</fullName>
    </submittedName>
</protein>
<name>A0A4R3N117_9BACI</name>
<reference evidence="1 2" key="1">
    <citation type="submission" date="2019-03" db="EMBL/GenBank/DDBJ databases">
        <title>Genomic Encyclopedia of Type Strains, Phase IV (KMG-IV): sequencing the most valuable type-strain genomes for metagenomic binning, comparative biology and taxonomic classification.</title>
        <authorList>
            <person name="Goeker M."/>
        </authorList>
    </citation>
    <scope>NUCLEOTIDE SEQUENCE [LARGE SCALE GENOMIC DNA]</scope>
    <source>
        <strain evidence="1 2">DSM 25894</strain>
    </source>
</reference>
<dbReference type="Proteomes" id="UP000294650">
    <property type="component" value="Unassembled WGS sequence"/>
</dbReference>
<dbReference type="AlphaFoldDB" id="A0A4R3N117"/>
<organism evidence="1 2">
    <name type="scientific">Melghiribacillus thermohalophilus</name>
    <dbReference type="NCBI Taxonomy" id="1324956"/>
    <lineage>
        <taxon>Bacteria</taxon>
        <taxon>Bacillati</taxon>
        <taxon>Bacillota</taxon>
        <taxon>Bacilli</taxon>
        <taxon>Bacillales</taxon>
        <taxon>Bacillaceae</taxon>
        <taxon>Melghiribacillus</taxon>
    </lineage>
</organism>
<dbReference type="EMBL" id="SMAN01000010">
    <property type="protein sequence ID" value="TCT21741.1"/>
    <property type="molecule type" value="Genomic_DNA"/>
</dbReference>
<evidence type="ECO:0000313" key="2">
    <source>
        <dbReference type="Proteomes" id="UP000294650"/>
    </source>
</evidence>
<dbReference type="OrthoDB" id="2934253at2"/>
<proteinExistence type="predicted"/>
<sequence>MFNGGLPPFPRGAADVEDAKLSHDRYEVFVNGDHVGYKPLLTPNDQPSDVERYLNQRGFEEYSVELTGDQYHIKTRNKEDERQIKKLLNVYLNIR</sequence>